<evidence type="ECO:0000256" key="1">
    <source>
        <dbReference type="SAM" id="MobiDB-lite"/>
    </source>
</evidence>
<feature type="region of interest" description="Disordered" evidence="1">
    <location>
        <begin position="66"/>
        <end position="86"/>
    </location>
</feature>
<protein>
    <submittedName>
        <fullName evidence="2">Uncharacterized protein</fullName>
    </submittedName>
</protein>
<gene>
    <name evidence="2" type="ORF">BBD42_04240</name>
</gene>
<evidence type="ECO:0000313" key="2">
    <source>
        <dbReference type="EMBL" id="ANY65763.1"/>
    </source>
</evidence>
<reference evidence="2" key="1">
    <citation type="submission" date="2016-08" db="EMBL/GenBank/DDBJ databases">
        <title>Complete Genome Seqeunce of Paenibacillus sp. BIHB 4019 from tea rhizoplane.</title>
        <authorList>
            <person name="Thakur R."/>
            <person name="Swarnkar M.K."/>
            <person name="Gulati A."/>
        </authorList>
    </citation>
    <scope>NUCLEOTIDE SEQUENCE [LARGE SCALE GENOMIC DNA]</scope>
    <source>
        <strain evidence="2">BIHB4019</strain>
    </source>
</reference>
<proteinExistence type="predicted"/>
<sequence>MQASIFARIHKKCSKIHIHLRLHVYNEYCSHPYGTEMRGYHYEKDISSKHADDQYYVQQHIGVKRSSSGQLESATRQPKFNRERTTRWSGQPCYQIVEHTFTIAK</sequence>
<accession>A0A1B2DDH9</accession>
<dbReference type="AlphaFoldDB" id="A0A1B2DDH9"/>
<name>A0A1B2DDH9_9BACL</name>
<dbReference type="EMBL" id="CP016808">
    <property type="protein sequence ID" value="ANY65763.1"/>
    <property type="molecule type" value="Genomic_DNA"/>
</dbReference>
<organism evidence="2">
    <name type="scientific">Paenibacillus sp. BIHB 4019</name>
    <dbReference type="NCBI Taxonomy" id="1870819"/>
    <lineage>
        <taxon>Bacteria</taxon>
        <taxon>Bacillati</taxon>
        <taxon>Bacillota</taxon>
        <taxon>Bacilli</taxon>
        <taxon>Bacillales</taxon>
        <taxon>Paenibacillaceae</taxon>
        <taxon>Paenibacillus</taxon>
    </lineage>
</organism>
<feature type="compositionally biased region" description="Polar residues" evidence="1">
    <location>
        <begin position="66"/>
        <end position="78"/>
    </location>
</feature>